<keyword evidence="3" id="KW-1185">Reference proteome</keyword>
<evidence type="ECO:0000313" key="3">
    <source>
        <dbReference type="Proteomes" id="UP000676325"/>
    </source>
</evidence>
<dbReference type="Pfam" id="PF13649">
    <property type="entry name" value="Methyltransf_25"/>
    <property type="match status" value="1"/>
</dbReference>
<evidence type="ECO:0000259" key="1">
    <source>
        <dbReference type="Pfam" id="PF13649"/>
    </source>
</evidence>
<evidence type="ECO:0000313" key="2">
    <source>
        <dbReference type="EMBL" id="MBR7825808.1"/>
    </source>
</evidence>
<comment type="caution">
    <text evidence="2">The sequence shown here is derived from an EMBL/GenBank/DDBJ whole genome shotgun (WGS) entry which is preliminary data.</text>
</comment>
<dbReference type="SUPFAM" id="SSF53335">
    <property type="entry name" value="S-adenosyl-L-methionine-dependent methyltransferases"/>
    <property type="match status" value="1"/>
</dbReference>
<keyword evidence="2" id="KW-0489">Methyltransferase</keyword>
<dbReference type="Proteomes" id="UP000676325">
    <property type="component" value="Unassembled WGS sequence"/>
</dbReference>
<sequence length="280" mass="31151">MTTLDPRPQTGAAPWIASNQAMWDARVPIHAESAWYDLAGFRAGAIALDDLELGGVGDVRGRTLLHLQCHLGLGTLSWARQGAQATGIDFSSAAIAAAQALAAELELPAQFQQAEISQCRLGRLFDICFTSWGVLMWLPDLAAWAQTIAAHLRPGGTFFLAEGHPHLFIWDDERDGTGYLPRNPYFRHSEPVTDREASTYVDMTVQLGHPQHRWNHPIGDVVTSLADAGLRIVELAEHARLPWRPLSWMIEDSDRPGWWRIENDPFPLSFTIKATKETSR</sequence>
<dbReference type="Gene3D" id="3.40.50.150">
    <property type="entry name" value="Vaccinia Virus protein VP39"/>
    <property type="match status" value="1"/>
</dbReference>
<accession>A0A941II53</accession>
<dbReference type="EMBL" id="JAGSOH010000009">
    <property type="protein sequence ID" value="MBR7825808.1"/>
    <property type="molecule type" value="Genomic_DNA"/>
</dbReference>
<keyword evidence="2" id="KW-0808">Transferase</keyword>
<gene>
    <name evidence="2" type="ORF">KDK95_05770</name>
</gene>
<organism evidence="2 3">
    <name type="scientific">Actinospica acidithermotolerans</name>
    <dbReference type="NCBI Taxonomy" id="2828514"/>
    <lineage>
        <taxon>Bacteria</taxon>
        <taxon>Bacillati</taxon>
        <taxon>Actinomycetota</taxon>
        <taxon>Actinomycetes</taxon>
        <taxon>Catenulisporales</taxon>
        <taxon>Actinospicaceae</taxon>
        <taxon>Actinospica</taxon>
    </lineage>
</organism>
<dbReference type="RefSeq" id="WP_212516963.1">
    <property type="nucleotide sequence ID" value="NZ_JAGSOH010000009.1"/>
</dbReference>
<protein>
    <submittedName>
        <fullName evidence="2">Class I SAM-dependent methyltransferase</fullName>
    </submittedName>
</protein>
<proteinExistence type="predicted"/>
<dbReference type="GO" id="GO:0008168">
    <property type="term" value="F:methyltransferase activity"/>
    <property type="evidence" value="ECO:0007669"/>
    <property type="project" value="UniProtKB-KW"/>
</dbReference>
<feature type="domain" description="Methyltransferase" evidence="1">
    <location>
        <begin position="66"/>
        <end position="156"/>
    </location>
</feature>
<reference evidence="2" key="1">
    <citation type="submission" date="2021-04" db="EMBL/GenBank/DDBJ databases">
        <title>Genome based classification of Actinospica acidithermotolerans sp. nov., an actinobacterium isolated from an Indonesian hot spring.</title>
        <authorList>
            <person name="Kusuma A.B."/>
            <person name="Putra K.E."/>
            <person name="Nafisah S."/>
            <person name="Loh J."/>
            <person name="Nouioui I."/>
            <person name="Goodfellow M."/>
        </authorList>
    </citation>
    <scope>NUCLEOTIDE SEQUENCE</scope>
    <source>
        <strain evidence="2">MGRD01-02</strain>
    </source>
</reference>
<dbReference type="GO" id="GO:0032259">
    <property type="term" value="P:methylation"/>
    <property type="evidence" value="ECO:0007669"/>
    <property type="project" value="UniProtKB-KW"/>
</dbReference>
<name>A0A941II53_9ACTN</name>
<dbReference type="AlphaFoldDB" id="A0A941II53"/>
<dbReference type="InterPro" id="IPR041698">
    <property type="entry name" value="Methyltransf_25"/>
</dbReference>
<dbReference type="InterPro" id="IPR029063">
    <property type="entry name" value="SAM-dependent_MTases_sf"/>
</dbReference>